<evidence type="ECO:0000313" key="3">
    <source>
        <dbReference type="Proteomes" id="UP000006443"/>
    </source>
</evidence>
<dbReference type="Proteomes" id="UP000006443">
    <property type="component" value="Unassembled WGS sequence"/>
</dbReference>
<proteinExistence type="predicted"/>
<feature type="transmembrane region" description="Helical" evidence="1">
    <location>
        <begin position="6"/>
        <end position="28"/>
    </location>
</feature>
<comment type="caution">
    <text evidence="2">The sequence shown here is derived from an EMBL/GenBank/DDBJ whole genome shotgun (WGS) entry which is preliminary data.</text>
</comment>
<gene>
    <name evidence="2" type="ORF">DealDRAFT_2192</name>
</gene>
<feature type="transmembrane region" description="Helical" evidence="1">
    <location>
        <begin position="40"/>
        <end position="58"/>
    </location>
</feature>
<keyword evidence="1" id="KW-1133">Transmembrane helix</keyword>
<keyword evidence="1" id="KW-0472">Membrane</keyword>
<dbReference type="AlphaFoldDB" id="C0GI83"/>
<keyword evidence="3" id="KW-1185">Reference proteome</keyword>
<name>C0GI83_DETAL</name>
<feature type="transmembrane region" description="Helical" evidence="1">
    <location>
        <begin position="64"/>
        <end position="86"/>
    </location>
</feature>
<feature type="transmembrane region" description="Helical" evidence="1">
    <location>
        <begin position="190"/>
        <end position="208"/>
    </location>
</feature>
<evidence type="ECO:0000256" key="1">
    <source>
        <dbReference type="SAM" id="Phobius"/>
    </source>
</evidence>
<protein>
    <recommendedName>
        <fullName evidence="4">DUF554 domain-containing protein</fullName>
    </recommendedName>
</protein>
<dbReference type="EMBL" id="ACJM01000011">
    <property type="protein sequence ID" value="EEG76931.1"/>
    <property type="molecule type" value="Genomic_DNA"/>
</dbReference>
<feature type="transmembrane region" description="Helical" evidence="1">
    <location>
        <begin position="215"/>
        <end position="236"/>
    </location>
</feature>
<dbReference type="Pfam" id="PF04474">
    <property type="entry name" value="DUF554"/>
    <property type="match status" value="1"/>
</dbReference>
<dbReference type="OrthoDB" id="9797976at2"/>
<dbReference type="PANTHER" id="PTHR36111:SF2">
    <property type="entry name" value="INNER MEMBRANE PROTEIN"/>
    <property type="match status" value="1"/>
</dbReference>
<dbReference type="InterPro" id="IPR007563">
    <property type="entry name" value="DUF554"/>
</dbReference>
<dbReference type="STRING" id="555088.DealDRAFT_2192"/>
<accession>C0GI83</accession>
<evidence type="ECO:0008006" key="4">
    <source>
        <dbReference type="Google" id="ProtNLM"/>
    </source>
</evidence>
<organism evidence="2 3">
    <name type="scientific">Dethiobacter alkaliphilus AHT 1</name>
    <dbReference type="NCBI Taxonomy" id="555088"/>
    <lineage>
        <taxon>Bacteria</taxon>
        <taxon>Bacillati</taxon>
        <taxon>Bacillota</taxon>
        <taxon>Dethiobacteria</taxon>
        <taxon>Dethiobacterales</taxon>
        <taxon>Dethiobacteraceae</taxon>
        <taxon>Dethiobacter</taxon>
    </lineage>
</organism>
<feature type="transmembrane region" description="Helical" evidence="1">
    <location>
        <begin position="138"/>
        <end position="159"/>
    </location>
</feature>
<reference evidence="2 3" key="1">
    <citation type="submission" date="2009-02" db="EMBL/GenBank/DDBJ databases">
        <title>Sequencing of the draft genome and assembly of Dethiobacter alkaliphilus AHT 1.</title>
        <authorList>
            <consortium name="US DOE Joint Genome Institute (JGI-PGF)"/>
            <person name="Lucas S."/>
            <person name="Copeland A."/>
            <person name="Lapidus A."/>
            <person name="Glavina del Rio T."/>
            <person name="Dalin E."/>
            <person name="Tice H."/>
            <person name="Bruce D."/>
            <person name="Goodwin L."/>
            <person name="Pitluck S."/>
            <person name="Larimer F."/>
            <person name="Land M.L."/>
            <person name="Hauser L."/>
            <person name="Muyzer G."/>
        </authorList>
    </citation>
    <scope>NUCLEOTIDE SEQUENCE [LARGE SCALE GENOMIC DNA]</scope>
    <source>
        <strain evidence="2 3">AHT 1</strain>
    </source>
</reference>
<sequence>MEVTWGFALLGTVVNSAAIVAGGVLGLFLGSRIPEKMKVLVMEGVSLAVLLIGIKMALEAQNILVVVLSVVLGGIAGELIGIDAWLRRTGAWLEQRAAKSESGISRAFVFGTLLYCVGAMAVNGALESGLLGRHDTLYVKAVLDGAIAVSAAATMGIGITLSAVPVMIYQGGIALAAGTLQPFLGPEVVTELSGVGGLLIVAIGLNLLELKEIRVANFLPAFIVVLIWTGILPNLFY</sequence>
<dbReference type="eggNOG" id="COG1811">
    <property type="taxonomic scope" value="Bacteria"/>
</dbReference>
<evidence type="ECO:0000313" key="2">
    <source>
        <dbReference type="EMBL" id="EEG76931.1"/>
    </source>
</evidence>
<feature type="transmembrane region" description="Helical" evidence="1">
    <location>
        <begin position="107"/>
        <end position="126"/>
    </location>
</feature>
<dbReference type="RefSeq" id="WP_008517367.1">
    <property type="nucleotide sequence ID" value="NZ_ACJM01000011.1"/>
</dbReference>
<keyword evidence="1" id="KW-0812">Transmembrane</keyword>
<dbReference type="PANTHER" id="PTHR36111">
    <property type="entry name" value="INNER MEMBRANE PROTEIN-RELATED"/>
    <property type="match status" value="1"/>
</dbReference>